<protein>
    <recommendedName>
        <fullName evidence="3">Serine/threonine protein kinase</fullName>
    </recommendedName>
</protein>
<evidence type="ECO:0000313" key="1">
    <source>
        <dbReference type="EMBL" id="AEF24137.1"/>
    </source>
</evidence>
<dbReference type="SUPFAM" id="SSF56112">
    <property type="entry name" value="Protein kinase-like (PK-like)"/>
    <property type="match status" value="2"/>
</dbReference>
<reference evidence="1 2" key="1">
    <citation type="submission" date="2011-04" db="EMBL/GenBank/DDBJ databases">
        <title>Complete sequence of Pseudomonas fulva 12-X.</title>
        <authorList>
            <consortium name="US DOE Joint Genome Institute"/>
            <person name="Lucas S."/>
            <person name="Han J."/>
            <person name="Lapidus A."/>
            <person name="Cheng J.-F."/>
            <person name="Goodwin L."/>
            <person name="Pitluck S."/>
            <person name="Peters L."/>
            <person name="Mikhailova N."/>
            <person name="Pagani I."/>
            <person name="Davenport K."/>
            <person name="Han C."/>
            <person name="Tapia R."/>
            <person name="Land M."/>
            <person name="Hauser L."/>
            <person name="Kyrpides N."/>
            <person name="Ivanova N."/>
            <person name="Pagani I."/>
            <person name="Lcollab F.I."/>
            <person name="Woyke T."/>
        </authorList>
    </citation>
    <scope>NUCLEOTIDE SEQUENCE [LARGE SCALE GENOMIC DNA]</scope>
    <source>
        <strain evidence="2">12-X</strain>
    </source>
</reference>
<organism evidence="1 2">
    <name type="scientific">Pseudomonas fulva (strain 12-X)</name>
    <dbReference type="NCBI Taxonomy" id="743720"/>
    <lineage>
        <taxon>Bacteria</taxon>
        <taxon>Pseudomonadati</taxon>
        <taxon>Pseudomonadota</taxon>
        <taxon>Gammaproteobacteria</taxon>
        <taxon>Pseudomonadales</taxon>
        <taxon>Pseudomonadaceae</taxon>
        <taxon>Pseudomonas</taxon>
    </lineage>
</organism>
<dbReference type="EMBL" id="CP002727">
    <property type="protein sequence ID" value="AEF24137.1"/>
    <property type="molecule type" value="Genomic_DNA"/>
</dbReference>
<dbReference type="OrthoDB" id="8532943at2"/>
<dbReference type="STRING" id="743720.Psefu_4185"/>
<dbReference type="HOGENOM" id="CLU_044338_0_0_6"/>
<dbReference type="KEGG" id="pfv:Psefu_4185"/>
<dbReference type="AlphaFoldDB" id="F6AKR3"/>
<dbReference type="RefSeq" id="WP_013793259.1">
    <property type="nucleotide sequence ID" value="NC_015556.1"/>
</dbReference>
<name>F6AKR3_PSEF1</name>
<keyword evidence="2" id="KW-1185">Reference proteome</keyword>
<dbReference type="InterPro" id="IPR011009">
    <property type="entry name" value="Kinase-like_dom_sf"/>
</dbReference>
<dbReference type="Pfam" id="PF06293">
    <property type="entry name" value="Kdo"/>
    <property type="match status" value="1"/>
</dbReference>
<dbReference type="Proteomes" id="UP000000686">
    <property type="component" value="Chromosome"/>
</dbReference>
<evidence type="ECO:0008006" key="3">
    <source>
        <dbReference type="Google" id="ProtNLM"/>
    </source>
</evidence>
<accession>F6AKR3</accession>
<dbReference type="eggNOG" id="COG0515">
    <property type="taxonomic scope" value="Bacteria"/>
</dbReference>
<gene>
    <name evidence="1" type="ordered locus">Psefu_4185</name>
</gene>
<sequence length="481" mass="54655">MLLGDLSKAGRSPQLPINLQIGAEQLQLQSVLRVLPGQRYVGLALWQGRRVLAKLLVGEKAQRHFQREARGAQLLAEQGMTTPELLAHGYEDNQGGWLVFDFLEDAESLWRAWQAVARQPVLSDAQQAVLAEALGVIAQMHAKGLWQADLHLDNLLRCDGRLYVIDGGGVDCEAPGKPLSRKRAVENLGVFFAQLPAEVEPYLEELLIHYLLANAEHALPLEMLLVEIARVRRWRMRDYLKKIARDCSLFAAEVGAMGLRIVRREEADGLRTLVDDPDAFIEAGHLYKTGGAATVAKVELAGRPLVVKRYNVKSPMHWLKRFWRPSRAWHSWQEGNRLQMLGIATPKPLAVLERRWCWLRGRAYLITDYCGGRDIIERFGGYLETEPPERELLALDRLFAALLRERISHGDLKGHNIFWDEALGSWSLIDLDAMQHHRNTRSFARAYARDRARFLRNWSAQTALYQLLDQRLPQVPGTCPN</sequence>
<dbReference type="Gene3D" id="1.10.510.10">
    <property type="entry name" value="Transferase(Phosphotransferase) domain 1"/>
    <property type="match status" value="1"/>
</dbReference>
<evidence type="ECO:0000313" key="2">
    <source>
        <dbReference type="Proteomes" id="UP000000686"/>
    </source>
</evidence>
<proteinExistence type="predicted"/>